<dbReference type="OrthoDB" id="9809491at2"/>
<dbReference type="InterPro" id="IPR003820">
    <property type="entry name" value="KdpC"/>
</dbReference>
<evidence type="ECO:0000256" key="9">
    <source>
        <dbReference type="ARBA" id="ARBA00023065"/>
    </source>
</evidence>
<dbReference type="STRING" id="1198114.AciX9_2437"/>
<dbReference type="EMBL" id="CP002480">
    <property type="protein sequence ID" value="ADW69472.1"/>
    <property type="molecule type" value="Genomic_DNA"/>
</dbReference>
<evidence type="ECO:0000313" key="12">
    <source>
        <dbReference type="EMBL" id="ADW69472.1"/>
    </source>
</evidence>
<comment type="subcellular location">
    <subcellularLocation>
        <location evidence="11">Cell inner membrane</location>
        <topology evidence="11">Single-pass membrane protein</topology>
    </subcellularLocation>
</comment>
<evidence type="ECO:0000256" key="2">
    <source>
        <dbReference type="ARBA" id="ARBA00022475"/>
    </source>
</evidence>
<keyword evidence="3 11" id="KW-0633">Potassium transport</keyword>
<keyword evidence="12" id="KW-0378">Hydrolase</keyword>
<evidence type="ECO:0000256" key="6">
    <source>
        <dbReference type="ARBA" id="ARBA00022840"/>
    </source>
</evidence>
<name>E8X5C5_GRATM</name>
<dbReference type="NCBIfam" id="NF001454">
    <property type="entry name" value="PRK00315.1"/>
    <property type="match status" value="1"/>
</dbReference>
<dbReference type="PANTHER" id="PTHR30042:SF2">
    <property type="entry name" value="POTASSIUM-TRANSPORTING ATPASE KDPC SUBUNIT"/>
    <property type="match status" value="1"/>
</dbReference>
<dbReference type="GO" id="GO:0016787">
    <property type="term" value="F:hydrolase activity"/>
    <property type="evidence" value="ECO:0007669"/>
    <property type="project" value="UniProtKB-KW"/>
</dbReference>
<evidence type="ECO:0000256" key="3">
    <source>
        <dbReference type="ARBA" id="ARBA00022538"/>
    </source>
</evidence>
<protein>
    <recommendedName>
        <fullName evidence="11">Potassium-transporting ATPase KdpC subunit</fullName>
    </recommendedName>
    <alternativeName>
        <fullName evidence="11">ATP phosphohydrolase [potassium-transporting] C chain</fullName>
    </alternativeName>
    <alternativeName>
        <fullName evidence="11">Potassium-binding and translocating subunit C</fullName>
    </alternativeName>
    <alternativeName>
        <fullName evidence="11">Potassium-translocating ATPase C chain</fullName>
    </alternativeName>
</protein>
<keyword evidence="4 11" id="KW-0812">Transmembrane</keyword>
<dbReference type="PaxDb" id="1198114-AciX9_2437"/>
<keyword evidence="10 11" id="KW-0472">Membrane</keyword>
<organism evidence="13">
    <name type="scientific">Granulicella tundricola (strain ATCC BAA-1859 / DSM 23138 / MP5ACTX9)</name>
    <dbReference type="NCBI Taxonomy" id="1198114"/>
    <lineage>
        <taxon>Bacteria</taxon>
        <taxon>Pseudomonadati</taxon>
        <taxon>Acidobacteriota</taxon>
        <taxon>Terriglobia</taxon>
        <taxon>Terriglobales</taxon>
        <taxon>Acidobacteriaceae</taxon>
        <taxon>Granulicella</taxon>
    </lineage>
</organism>
<reference evidence="13" key="1">
    <citation type="submission" date="2011-01" db="EMBL/GenBank/DDBJ databases">
        <title>Complete sequence of chromosome of Acidobacterium sp. MP5ACTX9.</title>
        <authorList>
            <consortium name="US DOE Joint Genome Institute"/>
            <person name="Lucas S."/>
            <person name="Copeland A."/>
            <person name="Lapidus A."/>
            <person name="Cheng J.-F."/>
            <person name="Goodwin L."/>
            <person name="Pitluck S."/>
            <person name="Teshima H."/>
            <person name="Detter J.C."/>
            <person name="Han C."/>
            <person name="Tapia R."/>
            <person name="Land M."/>
            <person name="Hauser L."/>
            <person name="Kyrpides N."/>
            <person name="Ivanova N."/>
            <person name="Ovchinnikova G."/>
            <person name="Pagani I."/>
            <person name="Rawat S.R."/>
            <person name="Mannisto M."/>
            <person name="Haggblom M.M."/>
            <person name="Woyke T."/>
        </authorList>
    </citation>
    <scope>NUCLEOTIDE SEQUENCE [LARGE SCALE GENOMIC DNA]</scope>
    <source>
        <strain evidence="13">MP5ACTX9</strain>
    </source>
</reference>
<dbReference type="Proteomes" id="UP000000343">
    <property type="component" value="Chromosome"/>
</dbReference>
<evidence type="ECO:0000256" key="5">
    <source>
        <dbReference type="ARBA" id="ARBA00022741"/>
    </source>
</evidence>
<evidence type="ECO:0000256" key="4">
    <source>
        <dbReference type="ARBA" id="ARBA00022692"/>
    </source>
</evidence>
<evidence type="ECO:0000256" key="7">
    <source>
        <dbReference type="ARBA" id="ARBA00022958"/>
    </source>
</evidence>
<keyword evidence="9 11" id="KW-0406">Ion transport</keyword>
<evidence type="ECO:0000256" key="11">
    <source>
        <dbReference type="HAMAP-Rule" id="MF_00276"/>
    </source>
</evidence>
<dbReference type="HAMAP" id="MF_00276">
    <property type="entry name" value="KdpC"/>
    <property type="match status" value="1"/>
</dbReference>
<dbReference type="PIRSF" id="PIRSF001296">
    <property type="entry name" value="K_ATPase_KdpC"/>
    <property type="match status" value="1"/>
</dbReference>
<dbReference type="HOGENOM" id="CLU_077094_2_0_0"/>
<dbReference type="GO" id="GO:0008556">
    <property type="term" value="F:P-type potassium transmembrane transporter activity"/>
    <property type="evidence" value="ECO:0007669"/>
    <property type="project" value="InterPro"/>
</dbReference>
<dbReference type="PANTHER" id="PTHR30042">
    <property type="entry name" value="POTASSIUM-TRANSPORTING ATPASE C CHAIN"/>
    <property type="match status" value="1"/>
</dbReference>
<evidence type="ECO:0000313" key="13">
    <source>
        <dbReference type="Proteomes" id="UP000000343"/>
    </source>
</evidence>
<keyword evidence="1 11" id="KW-0813">Transport</keyword>
<dbReference type="GO" id="GO:0005524">
    <property type="term" value="F:ATP binding"/>
    <property type="evidence" value="ECO:0007669"/>
    <property type="project" value="UniProtKB-UniRule"/>
</dbReference>
<comment type="similarity">
    <text evidence="11">Belongs to the KdpC family.</text>
</comment>
<dbReference type="RefSeq" id="WP_013580788.1">
    <property type="nucleotide sequence ID" value="NC_015064.1"/>
</dbReference>
<gene>
    <name evidence="11" type="primary">kdpC</name>
    <name evidence="12" type="ordered locus">AciX9_2437</name>
</gene>
<dbReference type="KEGG" id="acm:AciX9_2437"/>
<accession>E8X5C5</accession>
<keyword evidence="13" id="KW-1185">Reference proteome</keyword>
<keyword evidence="8 11" id="KW-1133">Transmembrane helix</keyword>
<evidence type="ECO:0000256" key="10">
    <source>
        <dbReference type="ARBA" id="ARBA00023136"/>
    </source>
</evidence>
<keyword evidence="6 11" id="KW-0067">ATP-binding</keyword>
<dbReference type="GO" id="GO:0005886">
    <property type="term" value="C:plasma membrane"/>
    <property type="evidence" value="ECO:0007669"/>
    <property type="project" value="UniProtKB-SubCell"/>
</dbReference>
<evidence type="ECO:0000256" key="8">
    <source>
        <dbReference type="ARBA" id="ARBA00022989"/>
    </source>
</evidence>
<evidence type="ECO:0000256" key="1">
    <source>
        <dbReference type="ARBA" id="ARBA00022448"/>
    </source>
</evidence>
<dbReference type="eggNOG" id="COG2156">
    <property type="taxonomic scope" value="Bacteria"/>
</dbReference>
<keyword evidence="5 11" id="KW-0547">Nucleotide-binding</keyword>
<keyword evidence="2 11" id="KW-1003">Cell membrane</keyword>
<comment type="function">
    <text evidence="11">Part of the high-affinity ATP-driven potassium transport (or Kdp) system, which catalyzes the hydrolysis of ATP coupled with the electrogenic transport of potassium into the cytoplasm. This subunit acts as a catalytic chaperone that increases the ATP-binding affinity of the ATP-hydrolyzing subunit KdpB by the formation of a transient KdpB/KdpC/ATP ternary complex.</text>
</comment>
<proteinExistence type="inferred from homology"/>
<keyword evidence="11" id="KW-0997">Cell inner membrane</keyword>
<comment type="subunit">
    <text evidence="11">The system is composed of three essential subunits: KdpA, KdpB and KdpC.</text>
</comment>
<dbReference type="AlphaFoldDB" id="E8X5C5"/>
<dbReference type="Pfam" id="PF02669">
    <property type="entry name" value="KdpC"/>
    <property type="match status" value="1"/>
</dbReference>
<dbReference type="NCBIfam" id="TIGR00681">
    <property type="entry name" value="kdpC"/>
    <property type="match status" value="1"/>
</dbReference>
<keyword evidence="7 11" id="KW-0630">Potassium</keyword>
<sequence>MRRNLLIALRFTIVTTFLFGLVYPAVVTGAAQLFFKDKADGQLIHRNGVLVGSRILGQSFSGPTYFHSRPSAAGSGYDAANSSGSNLGPSSKKLLDRISADASAAQAGQPDATVPIDLVTASASGLDPHITPAAADFQLARVAKERHIDEAIVKQAVARQLEGRQFGFLGEPRVNVLELNLNLDEITANSTQKH</sequence>